<evidence type="ECO:0000313" key="2">
    <source>
        <dbReference type="EMBL" id="KJL49537.1"/>
    </source>
</evidence>
<dbReference type="AlphaFoldDB" id="A0A0M2HS04"/>
<keyword evidence="1" id="KW-0472">Membrane</keyword>
<protein>
    <submittedName>
        <fullName evidence="2">Uncharacterized protein</fullName>
    </submittedName>
</protein>
<keyword evidence="3" id="KW-1185">Reference proteome</keyword>
<dbReference type="Proteomes" id="UP000033900">
    <property type="component" value="Unassembled WGS sequence"/>
</dbReference>
<name>A0A0M2HS04_9MICO</name>
<dbReference type="STRING" id="273678.RS84_00011"/>
<proteinExistence type="predicted"/>
<sequence length="90" mass="9506">MDFLIAVLGGAIMGGAALTVAFVAAVLILVRPEGQRGGATVAYAVGIALGLLSSILRNDWWVFLATVLVLPVLLGIRAAIRWYAAREKTR</sequence>
<dbReference type="EMBL" id="JYJB01000002">
    <property type="protein sequence ID" value="KJL49537.1"/>
    <property type="molecule type" value="Genomic_DNA"/>
</dbReference>
<organism evidence="2 3">
    <name type="scientific">Microbacterium hydrocarbonoxydans</name>
    <dbReference type="NCBI Taxonomy" id="273678"/>
    <lineage>
        <taxon>Bacteria</taxon>
        <taxon>Bacillati</taxon>
        <taxon>Actinomycetota</taxon>
        <taxon>Actinomycetes</taxon>
        <taxon>Micrococcales</taxon>
        <taxon>Microbacteriaceae</taxon>
        <taxon>Microbacterium</taxon>
    </lineage>
</organism>
<keyword evidence="1" id="KW-0812">Transmembrane</keyword>
<dbReference type="RefSeq" id="WP_045255721.1">
    <property type="nucleotide sequence ID" value="NZ_JYJB01000002.1"/>
</dbReference>
<feature type="transmembrane region" description="Helical" evidence="1">
    <location>
        <begin position="6"/>
        <end position="30"/>
    </location>
</feature>
<comment type="caution">
    <text evidence="2">The sequence shown here is derived from an EMBL/GenBank/DDBJ whole genome shotgun (WGS) entry which is preliminary data.</text>
</comment>
<accession>A0A0M2HS04</accession>
<feature type="transmembrane region" description="Helical" evidence="1">
    <location>
        <begin position="61"/>
        <end position="80"/>
    </location>
</feature>
<evidence type="ECO:0000256" key="1">
    <source>
        <dbReference type="SAM" id="Phobius"/>
    </source>
</evidence>
<gene>
    <name evidence="2" type="ORF">RS84_00011</name>
</gene>
<keyword evidence="1" id="KW-1133">Transmembrane helix</keyword>
<feature type="transmembrane region" description="Helical" evidence="1">
    <location>
        <begin position="37"/>
        <end position="55"/>
    </location>
</feature>
<evidence type="ECO:0000313" key="3">
    <source>
        <dbReference type="Proteomes" id="UP000033900"/>
    </source>
</evidence>
<dbReference type="PATRIC" id="fig|273678.4.peg.8"/>
<reference evidence="2 3" key="1">
    <citation type="submission" date="2015-02" db="EMBL/GenBank/DDBJ databases">
        <title>Draft genome sequences of ten Microbacterium spp. with emphasis on heavy metal contaminated environments.</title>
        <authorList>
            <person name="Corretto E."/>
        </authorList>
    </citation>
    <scope>NUCLEOTIDE SEQUENCE [LARGE SCALE GENOMIC DNA]</scope>
    <source>
        <strain evidence="2 3">SA35</strain>
    </source>
</reference>